<reference evidence="2 3" key="1">
    <citation type="submission" date="2018-09" db="EMBL/GenBank/DDBJ databases">
        <title>Complete genome sequence of Euzebya sp. DY32-46 isolated from seawater of Pacific Ocean.</title>
        <authorList>
            <person name="Xu L."/>
            <person name="Wu Y.-H."/>
            <person name="Xu X.-W."/>
        </authorList>
    </citation>
    <scope>NUCLEOTIDE SEQUENCE [LARGE SCALE GENOMIC DNA]</scope>
    <source>
        <strain evidence="2 3">DY32-46</strain>
    </source>
</reference>
<keyword evidence="1" id="KW-0472">Membrane</keyword>
<dbReference type="Pfam" id="PF14329">
    <property type="entry name" value="DUF4386"/>
    <property type="match status" value="1"/>
</dbReference>
<proteinExistence type="predicted"/>
<feature type="transmembrane region" description="Helical" evidence="1">
    <location>
        <begin position="107"/>
        <end position="131"/>
    </location>
</feature>
<keyword evidence="1" id="KW-1133">Transmembrane helix</keyword>
<keyword evidence="1" id="KW-0812">Transmembrane</keyword>
<protein>
    <recommendedName>
        <fullName evidence="4">DUF4386 domain-containing protein</fullName>
    </recommendedName>
</protein>
<sequence length="251" mass="26477">MTTTLDVRAIDDRTTAPPHRPQRLARLAGLLYLLVLVAGAPPELLVRVPIAAEEGTSAIAAAIRDGADLFRLAALSDLVNIVAFLGVALVLYGLLRSVHAGAARAMLAFNAVSVAIMALNTVNHLAAWWFATNADLAASLGSETADGLAATFLELHGIGFSIAEVFFGLWLFPLGWMLWRTRAVPRPIAGLLMIGTVGYLANSAATFLSPDLSHALTPLFTTPPALAEIALLLWLLVKGLALPRTTTKVAA</sequence>
<dbReference type="RefSeq" id="WP_164710059.1">
    <property type="nucleotide sequence ID" value="NZ_CP031165.1"/>
</dbReference>
<feature type="transmembrane region" description="Helical" evidence="1">
    <location>
        <begin position="191"/>
        <end position="209"/>
    </location>
</feature>
<evidence type="ECO:0000313" key="2">
    <source>
        <dbReference type="EMBL" id="AXV06131.1"/>
    </source>
</evidence>
<feature type="transmembrane region" description="Helical" evidence="1">
    <location>
        <begin position="158"/>
        <end position="179"/>
    </location>
</feature>
<accession>A0A346XV84</accession>
<dbReference type="InterPro" id="IPR025495">
    <property type="entry name" value="DUF4386"/>
</dbReference>
<evidence type="ECO:0000313" key="3">
    <source>
        <dbReference type="Proteomes" id="UP000264006"/>
    </source>
</evidence>
<dbReference type="KEGG" id="euz:DVS28_a1432"/>
<feature type="transmembrane region" description="Helical" evidence="1">
    <location>
        <begin position="215"/>
        <end position="237"/>
    </location>
</feature>
<evidence type="ECO:0008006" key="4">
    <source>
        <dbReference type="Google" id="ProtNLM"/>
    </source>
</evidence>
<gene>
    <name evidence="2" type="ORF">DVS28_a1432</name>
</gene>
<dbReference type="Proteomes" id="UP000264006">
    <property type="component" value="Chromosome"/>
</dbReference>
<feature type="transmembrane region" description="Helical" evidence="1">
    <location>
        <begin position="24"/>
        <end position="41"/>
    </location>
</feature>
<keyword evidence="3" id="KW-1185">Reference proteome</keyword>
<feature type="transmembrane region" description="Helical" evidence="1">
    <location>
        <begin position="78"/>
        <end position="95"/>
    </location>
</feature>
<name>A0A346XV84_9ACTN</name>
<dbReference type="EMBL" id="CP031165">
    <property type="protein sequence ID" value="AXV06131.1"/>
    <property type="molecule type" value="Genomic_DNA"/>
</dbReference>
<evidence type="ECO:0000256" key="1">
    <source>
        <dbReference type="SAM" id="Phobius"/>
    </source>
</evidence>
<dbReference type="AlphaFoldDB" id="A0A346XV84"/>
<organism evidence="2 3">
    <name type="scientific">Euzebya pacifica</name>
    <dbReference type="NCBI Taxonomy" id="1608957"/>
    <lineage>
        <taxon>Bacteria</taxon>
        <taxon>Bacillati</taxon>
        <taxon>Actinomycetota</taxon>
        <taxon>Nitriliruptoria</taxon>
        <taxon>Euzebyales</taxon>
    </lineage>
</organism>